<dbReference type="PROSITE" id="PS51257">
    <property type="entry name" value="PROKAR_LIPOPROTEIN"/>
    <property type="match status" value="1"/>
</dbReference>
<dbReference type="SUPFAM" id="SSF53850">
    <property type="entry name" value="Periplasmic binding protein-like II"/>
    <property type="match status" value="1"/>
</dbReference>
<reference evidence="4 5" key="1">
    <citation type="submission" date="2016-10" db="EMBL/GenBank/DDBJ databases">
        <title>Genome sequence of Streptomyces sp. MUSC 93.</title>
        <authorList>
            <person name="Lee L.-H."/>
            <person name="Ser H.-L."/>
            <person name="Law J.W.-F."/>
        </authorList>
    </citation>
    <scope>NUCLEOTIDE SEQUENCE [LARGE SCALE GENOMIC DNA]</scope>
    <source>
        <strain evidence="4 5">MUSC 93</strain>
    </source>
</reference>
<dbReference type="InterPro" id="IPR006059">
    <property type="entry name" value="SBP"/>
</dbReference>
<sequence>MRHMTRNPMVLKTAALAGALVLTGCTAGGTGESASKGDKATLTFLTFETPNLDAKYWDAAIARASAKVPGVTIKKLVSPSADRTGYAKQLDSTGQFPDIMIGLNPAGFAEAGKLAPWTDRELANYVDPHANPYGGKVYQLPYATQATLVYYNKSDFAKAGINAPPRTYRELLADSAKLKAKGINPFVVGGGGKDTWADMFPLMCTVATDVYKETPDWLSQRSADKVKFTDPAFVNAAQKIADVAHKGYIDPAGLSRSYADTEQAFRDGKGAMYPMGSWFSASADAKKPSFDTGVFAWPTDDGSPALPSVTGGGMSVSSKAPDVGLAKKWARAFMEDQKNLDAAVKADGLIIAIKGYRPPSNMGPVYNATVAAYREALSADGIVNSFSQETGDGSLPPGLADKAAAGVQKLLGGRMTASAFGAYMDAQWDKATR</sequence>
<dbReference type="OrthoDB" id="358201at2"/>
<dbReference type="EMBL" id="MLYP01000045">
    <property type="protein sequence ID" value="OIJ90428.1"/>
    <property type="molecule type" value="Genomic_DNA"/>
</dbReference>
<evidence type="ECO:0000313" key="4">
    <source>
        <dbReference type="EMBL" id="OIJ90428.1"/>
    </source>
</evidence>
<organism evidence="4 5">
    <name type="scientific">Streptomyces colonosanans</name>
    <dbReference type="NCBI Taxonomy" id="1428652"/>
    <lineage>
        <taxon>Bacteria</taxon>
        <taxon>Bacillati</taxon>
        <taxon>Actinomycetota</taxon>
        <taxon>Actinomycetes</taxon>
        <taxon>Kitasatosporales</taxon>
        <taxon>Streptomycetaceae</taxon>
        <taxon>Streptomyces</taxon>
    </lineage>
</organism>
<gene>
    <name evidence="4" type="ORF">BIV24_17925</name>
</gene>
<evidence type="ECO:0000256" key="1">
    <source>
        <dbReference type="ARBA" id="ARBA00008520"/>
    </source>
</evidence>
<dbReference type="InterPro" id="IPR050490">
    <property type="entry name" value="Bact_solute-bd_prot1"/>
</dbReference>
<dbReference type="RefSeq" id="WP_071367340.1">
    <property type="nucleotide sequence ID" value="NZ_MLYP01000045.1"/>
</dbReference>
<dbReference type="Pfam" id="PF01547">
    <property type="entry name" value="SBP_bac_1"/>
    <property type="match status" value="1"/>
</dbReference>
<feature type="chain" id="PRO_5038574339" evidence="3">
    <location>
        <begin position="28"/>
        <end position="433"/>
    </location>
</feature>
<dbReference type="PANTHER" id="PTHR43649">
    <property type="entry name" value="ARABINOSE-BINDING PROTEIN-RELATED"/>
    <property type="match status" value="1"/>
</dbReference>
<name>A0A1S2P9N7_9ACTN</name>
<evidence type="ECO:0000256" key="3">
    <source>
        <dbReference type="SAM" id="SignalP"/>
    </source>
</evidence>
<comment type="caution">
    <text evidence="4">The sequence shown here is derived from an EMBL/GenBank/DDBJ whole genome shotgun (WGS) entry which is preliminary data.</text>
</comment>
<keyword evidence="2" id="KW-0813">Transport</keyword>
<keyword evidence="5" id="KW-1185">Reference proteome</keyword>
<dbReference type="AlphaFoldDB" id="A0A1S2P9N7"/>
<accession>A0A1S2P9N7</accession>
<dbReference type="PANTHER" id="PTHR43649:SF29">
    <property type="entry name" value="OSMOPROTECTIVE COMPOUNDS-BINDING PROTEIN GGTB"/>
    <property type="match status" value="1"/>
</dbReference>
<protein>
    <submittedName>
        <fullName evidence="4">ABC transporter substrate-binding protein</fullName>
    </submittedName>
</protein>
<feature type="signal peptide" evidence="3">
    <location>
        <begin position="1"/>
        <end position="27"/>
    </location>
</feature>
<keyword evidence="3" id="KW-0732">Signal</keyword>
<evidence type="ECO:0000256" key="2">
    <source>
        <dbReference type="ARBA" id="ARBA00022448"/>
    </source>
</evidence>
<dbReference type="Proteomes" id="UP000179935">
    <property type="component" value="Unassembled WGS sequence"/>
</dbReference>
<comment type="similarity">
    <text evidence="1">Belongs to the bacterial solute-binding protein 1 family.</text>
</comment>
<proteinExistence type="inferred from homology"/>
<evidence type="ECO:0000313" key="5">
    <source>
        <dbReference type="Proteomes" id="UP000179935"/>
    </source>
</evidence>
<dbReference type="STRING" id="1428652.BIV24_17925"/>
<dbReference type="Gene3D" id="3.40.190.10">
    <property type="entry name" value="Periplasmic binding protein-like II"/>
    <property type="match status" value="2"/>
</dbReference>